<keyword evidence="10" id="KW-0406">Ion transport</keyword>
<comment type="function">
    <text evidence="13">Mediates influx of magnesium ions. Alternates between open and closed states. Activated by low cytoplasmic Mg(2+) levels. Inactive when cytoplasmic Mg(2+) levels are high.</text>
</comment>
<comment type="similarity">
    <text evidence="2">Belongs to the CorA metal ion transporter (MIT) (TC 1.A.35) family.</text>
</comment>
<evidence type="ECO:0000256" key="11">
    <source>
        <dbReference type="ARBA" id="ARBA00023136"/>
    </source>
</evidence>
<comment type="subcellular location">
    <subcellularLocation>
        <location evidence="1">Cell membrane</location>
        <topology evidence="1">Multi-pass membrane protein</topology>
    </subcellularLocation>
</comment>
<dbReference type="CDD" id="cd12837">
    <property type="entry name" value="EcCorA-like_u1"/>
    <property type="match status" value="1"/>
</dbReference>
<dbReference type="GO" id="GO:0050897">
    <property type="term" value="F:cobalt ion binding"/>
    <property type="evidence" value="ECO:0007669"/>
    <property type="project" value="TreeGrafter"/>
</dbReference>
<dbReference type="InterPro" id="IPR002523">
    <property type="entry name" value="MgTranspt_CorA/ZnTranspt_ZntB"/>
</dbReference>
<keyword evidence="11 14" id="KW-0472">Membrane</keyword>
<dbReference type="FunFam" id="1.20.58.340:FF:000004">
    <property type="entry name" value="Magnesium transport protein CorA"/>
    <property type="match status" value="1"/>
</dbReference>
<name>A0A7W4K7X5_9PROT</name>
<proteinExistence type="inferred from homology"/>
<dbReference type="Proteomes" id="UP000578030">
    <property type="component" value="Unassembled WGS sequence"/>
</dbReference>
<evidence type="ECO:0000256" key="13">
    <source>
        <dbReference type="ARBA" id="ARBA00045497"/>
    </source>
</evidence>
<reference evidence="15 16" key="1">
    <citation type="submission" date="2020-04" db="EMBL/GenBank/DDBJ databases">
        <title>Description of novel Gluconacetobacter.</title>
        <authorList>
            <person name="Sombolestani A."/>
        </authorList>
    </citation>
    <scope>NUCLEOTIDE SEQUENCE [LARGE SCALE GENOMIC DNA]</scope>
    <source>
        <strain evidence="15 16">LMG 27802</strain>
    </source>
</reference>
<evidence type="ECO:0000256" key="3">
    <source>
        <dbReference type="ARBA" id="ARBA00022448"/>
    </source>
</evidence>
<feature type="transmembrane region" description="Helical" evidence="14">
    <location>
        <begin position="293"/>
        <end position="314"/>
    </location>
</feature>
<evidence type="ECO:0000256" key="5">
    <source>
        <dbReference type="ARBA" id="ARBA00022519"/>
    </source>
</evidence>
<evidence type="ECO:0000256" key="9">
    <source>
        <dbReference type="ARBA" id="ARBA00022989"/>
    </source>
</evidence>
<evidence type="ECO:0000256" key="10">
    <source>
        <dbReference type="ARBA" id="ARBA00023065"/>
    </source>
</evidence>
<dbReference type="GO" id="GO:0015095">
    <property type="term" value="F:magnesium ion transmembrane transporter activity"/>
    <property type="evidence" value="ECO:0007669"/>
    <property type="project" value="TreeGrafter"/>
</dbReference>
<dbReference type="PANTHER" id="PTHR46494:SF3">
    <property type="entry name" value="ZINC TRANSPORT PROTEIN ZNTB"/>
    <property type="match status" value="1"/>
</dbReference>
<organism evidence="15 16">
    <name type="scientific">Gluconacetobacter tumulisoli</name>
    <dbReference type="NCBI Taxonomy" id="1286189"/>
    <lineage>
        <taxon>Bacteria</taxon>
        <taxon>Pseudomonadati</taxon>
        <taxon>Pseudomonadota</taxon>
        <taxon>Alphaproteobacteria</taxon>
        <taxon>Acetobacterales</taxon>
        <taxon>Acetobacteraceae</taxon>
        <taxon>Gluconacetobacter</taxon>
    </lineage>
</organism>
<dbReference type="EMBL" id="JABEQM010000007">
    <property type="protein sequence ID" value="MBB2201948.1"/>
    <property type="molecule type" value="Genomic_DNA"/>
</dbReference>
<comment type="caution">
    <text evidence="15">The sequence shown here is derived from an EMBL/GenBank/DDBJ whole genome shotgun (WGS) entry which is preliminary data.</text>
</comment>
<keyword evidence="3" id="KW-0813">Transport</keyword>
<evidence type="ECO:0000256" key="14">
    <source>
        <dbReference type="SAM" id="Phobius"/>
    </source>
</evidence>
<keyword evidence="7" id="KW-0862">Zinc</keyword>
<comment type="catalytic activity">
    <reaction evidence="12">
        <text>Mg(2+)(in) = Mg(2+)(out)</text>
        <dbReference type="Rhea" id="RHEA:29827"/>
        <dbReference type="ChEBI" id="CHEBI:18420"/>
    </reaction>
</comment>
<dbReference type="Pfam" id="PF01544">
    <property type="entry name" value="CorA"/>
    <property type="match status" value="1"/>
</dbReference>
<keyword evidence="9 14" id="KW-1133">Transmembrane helix</keyword>
<evidence type="ECO:0000256" key="1">
    <source>
        <dbReference type="ARBA" id="ARBA00004651"/>
    </source>
</evidence>
<feature type="transmembrane region" description="Helical" evidence="14">
    <location>
        <begin position="261"/>
        <end position="281"/>
    </location>
</feature>
<accession>A0A7W4K7X5</accession>
<protein>
    <submittedName>
        <fullName evidence="15">Magnesium transporter CorA family protein</fullName>
    </submittedName>
</protein>
<evidence type="ECO:0000256" key="4">
    <source>
        <dbReference type="ARBA" id="ARBA00022475"/>
    </source>
</evidence>
<dbReference type="SUPFAM" id="SSF143865">
    <property type="entry name" value="CorA soluble domain-like"/>
    <property type="match status" value="1"/>
</dbReference>
<evidence type="ECO:0000256" key="6">
    <source>
        <dbReference type="ARBA" id="ARBA00022692"/>
    </source>
</evidence>
<keyword evidence="8" id="KW-0460">Magnesium</keyword>
<evidence type="ECO:0000256" key="2">
    <source>
        <dbReference type="ARBA" id="ARBA00009765"/>
    </source>
</evidence>
<dbReference type="PANTHER" id="PTHR46494">
    <property type="entry name" value="CORA FAMILY METAL ION TRANSPORTER (EUROFUNG)"/>
    <property type="match status" value="1"/>
</dbReference>
<dbReference type="GO" id="GO:0015087">
    <property type="term" value="F:cobalt ion transmembrane transporter activity"/>
    <property type="evidence" value="ECO:0007669"/>
    <property type="project" value="TreeGrafter"/>
</dbReference>
<dbReference type="RefSeq" id="WP_182958536.1">
    <property type="nucleotide sequence ID" value="NZ_JABEQM010000007.1"/>
</dbReference>
<evidence type="ECO:0000313" key="15">
    <source>
        <dbReference type="EMBL" id="MBB2201948.1"/>
    </source>
</evidence>
<dbReference type="AlphaFoldDB" id="A0A7W4K7X5"/>
<evidence type="ECO:0000256" key="8">
    <source>
        <dbReference type="ARBA" id="ARBA00022842"/>
    </source>
</evidence>
<dbReference type="GO" id="GO:0005886">
    <property type="term" value="C:plasma membrane"/>
    <property type="evidence" value="ECO:0007669"/>
    <property type="project" value="UniProtKB-SubCell"/>
</dbReference>
<evidence type="ECO:0000256" key="12">
    <source>
        <dbReference type="ARBA" id="ARBA00034269"/>
    </source>
</evidence>
<keyword evidence="5" id="KW-0997">Cell inner membrane</keyword>
<evidence type="ECO:0000313" key="16">
    <source>
        <dbReference type="Proteomes" id="UP000578030"/>
    </source>
</evidence>
<keyword evidence="6 14" id="KW-0812">Transmembrane</keyword>
<dbReference type="InterPro" id="IPR045861">
    <property type="entry name" value="CorA_cytoplasmic_dom"/>
</dbReference>
<dbReference type="Gene3D" id="1.20.58.340">
    <property type="entry name" value="Magnesium transport protein CorA, transmembrane region"/>
    <property type="match status" value="2"/>
</dbReference>
<dbReference type="GO" id="GO:0000287">
    <property type="term" value="F:magnesium ion binding"/>
    <property type="evidence" value="ECO:0007669"/>
    <property type="project" value="TreeGrafter"/>
</dbReference>
<keyword evidence="16" id="KW-1185">Reference proteome</keyword>
<evidence type="ECO:0000256" key="7">
    <source>
        <dbReference type="ARBA" id="ARBA00022833"/>
    </source>
</evidence>
<dbReference type="InterPro" id="IPR045863">
    <property type="entry name" value="CorA_TM1_TM2"/>
</dbReference>
<sequence>MFLAHRPGAPALTIKDEADAADSPWLDLLDPTPDEQALAARITGQRIPSRDKLEEIESSSRLFMEDDAVYLSTPLVRRMQDNFFVSPVGFILSRNRLLTIRFTAFSAFDVVARQIADRQDKLSGDEVSVLIMEAVVDRLADILEHLGQSLDTLSREVFRADQPSAGKGDLILRSLLRRVGQSGDLASSVRDSLLGMERIAIFVSENKKHDLSERLRARLATVARDIGSLNDFVSQTSNKVQFLLDATLGFISIEQNNGMKILTVVSFIGVAPTLVAGIYGMNFHDIPELGWRYGYWYSLALMAATVILPLLWFWKRGWLGTGR</sequence>
<gene>
    <name evidence="15" type="ORF">HLH28_10220</name>
</gene>
<dbReference type="SUPFAM" id="SSF144083">
    <property type="entry name" value="Magnesium transport protein CorA, transmembrane region"/>
    <property type="match status" value="1"/>
</dbReference>
<keyword evidence="4" id="KW-1003">Cell membrane</keyword>